<dbReference type="PANTHER" id="PTHR11439:SF495">
    <property type="entry name" value="REVERSE TRANSCRIPTASE, RNA-DEPENDENT DNA POLYMERASE-RELATED"/>
    <property type="match status" value="1"/>
</dbReference>
<reference evidence="5" key="1">
    <citation type="journal article" date="2019" name="Sci. Rep.">
        <title>Draft genome of Tanacetum cinerariifolium, the natural source of mosquito coil.</title>
        <authorList>
            <person name="Yamashiro T."/>
            <person name="Shiraishi A."/>
            <person name="Satake H."/>
            <person name="Nakayama K."/>
        </authorList>
    </citation>
    <scope>NUCLEOTIDE SEQUENCE</scope>
</reference>
<dbReference type="Pfam" id="PF13976">
    <property type="entry name" value="gag_pre-integrs"/>
    <property type="match status" value="1"/>
</dbReference>
<name>A0A6L2K6J1_TANCI</name>
<dbReference type="EMBL" id="BKCJ010001926">
    <property type="protein sequence ID" value="GEU45016.1"/>
    <property type="molecule type" value="Genomic_DNA"/>
</dbReference>
<dbReference type="InterPro" id="IPR013103">
    <property type="entry name" value="RVT_2"/>
</dbReference>
<dbReference type="InterPro" id="IPR043502">
    <property type="entry name" value="DNA/RNA_pol_sf"/>
</dbReference>
<feature type="compositionally biased region" description="Polar residues" evidence="1">
    <location>
        <begin position="298"/>
        <end position="322"/>
    </location>
</feature>
<feature type="compositionally biased region" description="Polar residues" evidence="1">
    <location>
        <begin position="331"/>
        <end position="341"/>
    </location>
</feature>
<feature type="region of interest" description="Disordered" evidence="1">
    <location>
        <begin position="298"/>
        <end position="344"/>
    </location>
</feature>
<feature type="domain" description="Retroviral polymerase SH3-like" evidence="4">
    <location>
        <begin position="200"/>
        <end position="259"/>
    </location>
</feature>
<evidence type="ECO:0000313" key="5">
    <source>
        <dbReference type="EMBL" id="GEU45016.1"/>
    </source>
</evidence>
<evidence type="ECO:0000259" key="4">
    <source>
        <dbReference type="Pfam" id="PF25597"/>
    </source>
</evidence>
<gene>
    <name evidence="5" type="ORF">Tci_016994</name>
</gene>
<feature type="domain" description="Reverse transcriptase Ty1/copia-type" evidence="2">
    <location>
        <begin position="501"/>
        <end position="630"/>
    </location>
</feature>
<comment type="caution">
    <text evidence="5">The sequence shown here is derived from an EMBL/GenBank/DDBJ whole genome shotgun (WGS) entry which is preliminary data.</text>
</comment>
<accession>A0A6L2K6J1</accession>
<dbReference type="InterPro" id="IPR025724">
    <property type="entry name" value="GAG-pre-integrase_dom"/>
</dbReference>
<evidence type="ECO:0000259" key="2">
    <source>
        <dbReference type="Pfam" id="PF07727"/>
    </source>
</evidence>
<dbReference type="Pfam" id="PF07727">
    <property type="entry name" value="RVT_2"/>
    <property type="match status" value="1"/>
</dbReference>
<sequence length="1364" mass="156609">MVRRLGLFQAYDQESKTSHQFCLEVFRTVRFGNDHVAVILDFDDLQWENIFITRVYFVKGLGHNLFLVRQFCDSDLEDAFRRNMCFVKNLEGVDLLKGNRTTNLYTINLYEMASASLICLMARATSTKSWLWHQRLSHLNFDTINDLAKNDLVTVERRNQTLVEAARTMLILSRALLFLWAETIATAKPDISFLHVFEALCYPKNDREDIGKLGVKGDIGLFIGYSADSCAYRVYNRETNKIMETINVTLDELSAMAFEQRSSKPGLQSMTYGQISSPRTVPAAQAPQVLQTPMASTTIADTASTPKNSSSRATNIPSTSQDVDGLETKQQHAQQPENQAPLQPKTIADNVSNAMFDDNTFTKDHPLEQVIGEPSRSVLTRNQLRSDGDMCMYALTVSTMEPKNVKESMIDPAWIESMQNDLLKFKRPDVWVLVPPPDNIKLVTLKWLFKNKHDEENMVIRNKTHLVVRGYRQEEGIDFKQSFTLVARMEAIRIFLAYVAHKSFNVKKVLYGLKQAPRAWYDELSTFLLQNHFFKGTIDPTLFIRRFKEDFLVVHVYVDDIIFGSTHPRYTQLFFDLIKSRFKMSMMGEMMLFLGLQVNQSPCGIFINQSNYVLEILKKYRMESCDLVGTLMEIKDKLNLDQNRSPVDATIYRSMIGALMYLTSSRPDIVHATCLCARYQANPTEKQLKEVKRIFRYLRGTVNTTLWYTKDSGFDLTRFSDADYVGCKDTFKSTSGGVQFLREKLVSWSSKKQHYTVLSTAKAEYVSLSACCAQVIWMRTELTDYGFHFNKILIYYDSKSAIAISYNPVQHSRTKHIAFPIAYEQEPSYDQNYNDNYYSHNSPSFLCCNNYGGTHETFQCQPMDQNIDSSDFDQIQTPQNSIVYLLEKSQRSYCKPGRNILQFRAGTSWNHPTFFNDNEDHYVQYKEYLENSFNEIVATNFNQEKEGPPQDSDIRQLVREECGIEVCDEQKQNMEYTLLELLEVCRQKEFYCIHNNVDDLIESALNSKLLLINLRSQRLDKKKQEVKNIVEQPTKRGTRIAKSLQNFRVKKSSTSLNDTSQITLVHASAPVLPTEEPEYSLSMDNESECDVPVYEDSFDVLEDHSEILSDSRNDDILSEDDAFEDVEYVEASTIDSELVSLEEENDVYQGEREIDLEDILQIQDVILREKLLSINRLISDIESLNDNPTSDYVLKSSASFSIFEESDNSLSNNSLPELEKTRSGSTTAHANNPLLEYDSFSFEIKPDLGRLTSVVMKDISDDSSNDPLLEEVDLFLASDNSIPPGNKNIDYDSKGDIHFLEELLVDDSISLPEKESSNFDHHDDPSFHRPPSEPPDVEFFFDFEPNSRELILAVMNDICQIKHI</sequence>
<evidence type="ECO:0000259" key="3">
    <source>
        <dbReference type="Pfam" id="PF13976"/>
    </source>
</evidence>
<dbReference type="InterPro" id="IPR057670">
    <property type="entry name" value="SH3_retrovirus"/>
</dbReference>
<evidence type="ECO:0000256" key="1">
    <source>
        <dbReference type="SAM" id="MobiDB-lite"/>
    </source>
</evidence>
<dbReference type="SUPFAM" id="SSF56672">
    <property type="entry name" value="DNA/RNA polymerases"/>
    <property type="match status" value="1"/>
</dbReference>
<dbReference type="CDD" id="cd09272">
    <property type="entry name" value="RNase_HI_RT_Ty1"/>
    <property type="match status" value="1"/>
</dbReference>
<organism evidence="5">
    <name type="scientific">Tanacetum cinerariifolium</name>
    <name type="common">Dalmatian daisy</name>
    <name type="synonym">Chrysanthemum cinerariifolium</name>
    <dbReference type="NCBI Taxonomy" id="118510"/>
    <lineage>
        <taxon>Eukaryota</taxon>
        <taxon>Viridiplantae</taxon>
        <taxon>Streptophyta</taxon>
        <taxon>Embryophyta</taxon>
        <taxon>Tracheophyta</taxon>
        <taxon>Spermatophyta</taxon>
        <taxon>Magnoliopsida</taxon>
        <taxon>eudicotyledons</taxon>
        <taxon>Gunneridae</taxon>
        <taxon>Pentapetalae</taxon>
        <taxon>asterids</taxon>
        <taxon>campanulids</taxon>
        <taxon>Asterales</taxon>
        <taxon>Asteraceae</taxon>
        <taxon>Asteroideae</taxon>
        <taxon>Anthemideae</taxon>
        <taxon>Anthemidinae</taxon>
        <taxon>Tanacetum</taxon>
    </lineage>
</organism>
<protein>
    <submittedName>
        <fullName evidence="5">Retrovirus-related Pol polyprotein from transposon TNT 1-94</fullName>
    </submittedName>
</protein>
<feature type="domain" description="GAG-pre-integrase" evidence="3">
    <location>
        <begin position="103"/>
        <end position="154"/>
    </location>
</feature>
<dbReference type="Pfam" id="PF25597">
    <property type="entry name" value="SH3_retrovirus"/>
    <property type="match status" value="1"/>
</dbReference>
<feature type="region of interest" description="Disordered" evidence="1">
    <location>
        <begin position="1207"/>
        <end position="1230"/>
    </location>
</feature>
<proteinExistence type="predicted"/>
<dbReference type="PANTHER" id="PTHR11439">
    <property type="entry name" value="GAG-POL-RELATED RETROTRANSPOSON"/>
    <property type="match status" value="1"/>
</dbReference>